<reference evidence="1 2" key="1">
    <citation type="submission" date="2021-01" db="EMBL/GenBank/DDBJ databases">
        <title>Azospirillum sp. YIM DDC1 draft genome.</title>
        <authorList>
            <person name="Wang Y.-X."/>
        </authorList>
    </citation>
    <scope>NUCLEOTIDE SEQUENCE [LARGE SCALE GENOMIC DNA]</scope>
    <source>
        <strain evidence="1 2">YIM DDC1</strain>
    </source>
</reference>
<comment type="caution">
    <text evidence="1">The sequence shown here is derived from an EMBL/GenBank/DDBJ whole genome shotgun (WGS) entry which is preliminary data.</text>
</comment>
<dbReference type="RefSeq" id="WP_200485478.1">
    <property type="nucleotide sequence ID" value="NZ_JAEPIV010000006.1"/>
</dbReference>
<name>A0ABS1HZE0_9PROT</name>
<dbReference type="Proteomes" id="UP000654452">
    <property type="component" value="Unassembled WGS sequence"/>
</dbReference>
<dbReference type="EMBL" id="JAEPIV010000006">
    <property type="protein sequence ID" value="MBK4720064.1"/>
    <property type="molecule type" value="Genomic_DNA"/>
</dbReference>
<evidence type="ECO:0000313" key="2">
    <source>
        <dbReference type="Proteomes" id="UP000654452"/>
    </source>
</evidence>
<keyword evidence="2" id="KW-1185">Reference proteome</keyword>
<gene>
    <name evidence="1" type="ORF">JJL56_14410</name>
</gene>
<proteinExistence type="predicted"/>
<organism evidence="1 2">
    <name type="scientific">Azospirillum aestuarii</name>
    <dbReference type="NCBI Taxonomy" id="2802052"/>
    <lineage>
        <taxon>Bacteria</taxon>
        <taxon>Pseudomonadati</taxon>
        <taxon>Pseudomonadota</taxon>
        <taxon>Alphaproteobacteria</taxon>
        <taxon>Rhodospirillales</taxon>
        <taxon>Azospirillaceae</taxon>
        <taxon>Azospirillum</taxon>
    </lineage>
</organism>
<sequence>MTVLPCEGRVQYRLDDEASLCSIDILAQAVERICVKGVLELRMLRNALREAATSPTPDAVKFAFAMFSRVDRDYRRLIAHEALTLATEQRGRYAAPRPRAVRRPRMP</sequence>
<protein>
    <submittedName>
        <fullName evidence="1">Uncharacterized protein</fullName>
    </submittedName>
</protein>
<accession>A0ABS1HZE0</accession>
<evidence type="ECO:0000313" key="1">
    <source>
        <dbReference type="EMBL" id="MBK4720064.1"/>
    </source>
</evidence>